<dbReference type="RefSeq" id="WP_102072903.1">
    <property type="nucleotide sequence ID" value="NZ_PDNW01000003.1"/>
</dbReference>
<evidence type="ECO:0000256" key="4">
    <source>
        <dbReference type="ARBA" id="ARBA00023136"/>
    </source>
</evidence>
<evidence type="ECO:0000256" key="3">
    <source>
        <dbReference type="ARBA" id="ARBA00022989"/>
    </source>
</evidence>
<evidence type="ECO:0000256" key="5">
    <source>
        <dbReference type="SAM" id="Phobius"/>
    </source>
</evidence>
<evidence type="ECO:0000313" key="6">
    <source>
        <dbReference type="EMBL" id="PLC50951.1"/>
    </source>
</evidence>
<dbReference type="EMBL" id="PDNW01000003">
    <property type="protein sequence ID" value="PLC50951.1"/>
    <property type="molecule type" value="Genomic_DNA"/>
</dbReference>
<keyword evidence="4 5" id="KW-0472">Membrane</keyword>
<feature type="transmembrane region" description="Helical" evidence="5">
    <location>
        <begin position="161"/>
        <end position="181"/>
    </location>
</feature>
<keyword evidence="7" id="KW-1185">Reference proteome</keyword>
<keyword evidence="3 5" id="KW-1133">Transmembrane helix</keyword>
<protein>
    <recommendedName>
        <fullName evidence="8">TIGR00659 family protein</fullName>
    </recommendedName>
</protein>
<accession>A0A2N4U7F4</accession>
<gene>
    <name evidence="6" type="ORF">CR159_04970</name>
</gene>
<name>A0A2N4U7F4_9BURK</name>
<dbReference type="InterPro" id="IPR007300">
    <property type="entry name" value="CidB/LrgB"/>
</dbReference>
<feature type="transmembrane region" description="Helical" evidence="5">
    <location>
        <begin position="103"/>
        <end position="125"/>
    </location>
</feature>
<comment type="caution">
    <text evidence="6">The sequence shown here is derived from an EMBL/GenBank/DDBJ whole genome shotgun (WGS) entry which is preliminary data.</text>
</comment>
<sequence>MIDALQALQVLLLDSTLFWLTLTLLAYLAAASIHQRSGGNPLLLPVLTSVVFIVLVLTATDTPYSLYAEHTSFLPFLIGPATVALAVPLYAQLPRLKRLWGPILVALLVGSATAILSAIAIARLLGASMQTQLSLAPKSATMPIAMEVAALSGGSPSLTTVAVAITGVAGAIMAGWLLKLLRMDDPEAGGFALGLGAHAIGTARAFQTSDTAGAFAALGMGLNGIATAILLPLLLSLLALS</sequence>
<dbReference type="PANTHER" id="PTHR30249:SF0">
    <property type="entry name" value="PLASTIDAL GLYCOLATE_GLYCERATE TRANSLOCATOR 1, CHLOROPLASTIC"/>
    <property type="match status" value="1"/>
</dbReference>
<evidence type="ECO:0008006" key="8">
    <source>
        <dbReference type="Google" id="ProtNLM"/>
    </source>
</evidence>
<dbReference type="PANTHER" id="PTHR30249">
    <property type="entry name" value="PUTATIVE SEROTONIN TRANSPORTER"/>
    <property type="match status" value="1"/>
</dbReference>
<organism evidence="6 7">
    <name type="scientific">Pollutimonas subterranea</name>
    <dbReference type="NCBI Taxonomy" id="2045210"/>
    <lineage>
        <taxon>Bacteria</taxon>
        <taxon>Pseudomonadati</taxon>
        <taxon>Pseudomonadota</taxon>
        <taxon>Betaproteobacteria</taxon>
        <taxon>Burkholderiales</taxon>
        <taxon>Alcaligenaceae</taxon>
        <taxon>Pollutimonas</taxon>
    </lineage>
</organism>
<feature type="transmembrane region" description="Helical" evidence="5">
    <location>
        <begin position="42"/>
        <end position="60"/>
    </location>
</feature>
<feature type="transmembrane region" description="Helical" evidence="5">
    <location>
        <begin position="72"/>
        <end position="91"/>
    </location>
</feature>
<evidence type="ECO:0000256" key="1">
    <source>
        <dbReference type="ARBA" id="ARBA00004141"/>
    </source>
</evidence>
<dbReference type="Pfam" id="PF04172">
    <property type="entry name" value="LrgB"/>
    <property type="match status" value="1"/>
</dbReference>
<keyword evidence="2 5" id="KW-0812">Transmembrane</keyword>
<feature type="transmembrane region" description="Helical" evidence="5">
    <location>
        <begin position="6"/>
        <end position="30"/>
    </location>
</feature>
<dbReference type="OrthoDB" id="9811701at2"/>
<evidence type="ECO:0000313" key="7">
    <source>
        <dbReference type="Proteomes" id="UP000234190"/>
    </source>
</evidence>
<dbReference type="Proteomes" id="UP000234190">
    <property type="component" value="Unassembled WGS sequence"/>
</dbReference>
<comment type="subcellular location">
    <subcellularLocation>
        <location evidence="1">Membrane</location>
        <topology evidence="1">Multi-pass membrane protein</topology>
    </subcellularLocation>
</comment>
<dbReference type="GO" id="GO:0016020">
    <property type="term" value="C:membrane"/>
    <property type="evidence" value="ECO:0007669"/>
    <property type="project" value="UniProtKB-SubCell"/>
</dbReference>
<feature type="transmembrane region" description="Helical" evidence="5">
    <location>
        <begin position="188"/>
        <end position="206"/>
    </location>
</feature>
<evidence type="ECO:0000256" key="2">
    <source>
        <dbReference type="ARBA" id="ARBA00022692"/>
    </source>
</evidence>
<reference evidence="6 7" key="1">
    <citation type="submission" date="2017-10" db="EMBL/GenBank/DDBJ databases">
        <title>Two draft genome sequences of Pusillimonas sp. strains isolated from a nitrate- and radionuclide-contaminated groundwater in Russia.</title>
        <authorList>
            <person name="Grouzdev D.S."/>
            <person name="Tourova T.P."/>
            <person name="Goeva M.A."/>
            <person name="Babich T.L."/>
            <person name="Sokolova D.S."/>
            <person name="Abdullin R."/>
            <person name="Poltaraus A.B."/>
            <person name="Toshchakov S.V."/>
            <person name="Nazina T.N."/>
        </authorList>
    </citation>
    <scope>NUCLEOTIDE SEQUENCE [LARGE SCALE GENOMIC DNA]</scope>
    <source>
        <strain evidence="6 7">JR1/69-3-13</strain>
    </source>
</reference>
<proteinExistence type="predicted"/>
<dbReference type="AlphaFoldDB" id="A0A2N4U7F4"/>
<feature type="transmembrane region" description="Helical" evidence="5">
    <location>
        <begin position="212"/>
        <end position="240"/>
    </location>
</feature>